<dbReference type="PANTHER" id="PTHR30419">
    <property type="entry name" value="HTH-TYPE TRANSCRIPTIONAL REGULATOR YBHD"/>
    <property type="match status" value="1"/>
</dbReference>
<dbReference type="PROSITE" id="PS50931">
    <property type="entry name" value="HTH_LYSR"/>
    <property type="match status" value="1"/>
</dbReference>
<dbReference type="GO" id="GO:0003677">
    <property type="term" value="F:DNA binding"/>
    <property type="evidence" value="ECO:0007669"/>
    <property type="project" value="UniProtKB-KW"/>
</dbReference>
<keyword evidence="7" id="KW-1185">Reference proteome</keyword>
<dbReference type="Gene3D" id="1.10.10.10">
    <property type="entry name" value="Winged helix-like DNA-binding domain superfamily/Winged helix DNA-binding domain"/>
    <property type="match status" value="1"/>
</dbReference>
<dbReference type="Proteomes" id="UP000634011">
    <property type="component" value="Unassembled WGS sequence"/>
</dbReference>
<dbReference type="RefSeq" id="WP_186912485.1">
    <property type="nucleotide sequence ID" value="NZ_JACOFV010000009.1"/>
</dbReference>
<keyword evidence="4" id="KW-0804">Transcription</keyword>
<comment type="similarity">
    <text evidence="1">Belongs to the LysR transcriptional regulatory family.</text>
</comment>
<dbReference type="AlphaFoldDB" id="A0A923KPY0"/>
<name>A0A923KPY0_9BURK</name>
<sequence length="296" mass="32691">MRELSLDQLKTLICIIDLGTFSAAAQALHLSQPTISLHINELESRFQTPLLVRGGKRVLATPAGACLADSGRRLLRDADEAVAAVERQVAGITGRVRLGASSGILVHQLPQVMETLEKTYQKIDIEVNILGSSDTMNGLQQGSLDIGIVAMPQTPAKDIVITHWRTDPMMAYLPLRWKAPKVVTPEWLAQQPLIFNEPSTHMYQLTMAWFAQAGFSPRAKIELNYTEAMKSLVAAAYGAAILPFEHPELSEVRPQIQLRPLRPALPRHIGIAHRPIATLDGASKNFLNILEMFKQK</sequence>
<dbReference type="InterPro" id="IPR036390">
    <property type="entry name" value="WH_DNA-bd_sf"/>
</dbReference>
<dbReference type="SUPFAM" id="SSF53850">
    <property type="entry name" value="Periplasmic binding protein-like II"/>
    <property type="match status" value="1"/>
</dbReference>
<comment type="caution">
    <text evidence="6">The sequence shown here is derived from an EMBL/GenBank/DDBJ whole genome shotgun (WGS) entry which is preliminary data.</text>
</comment>
<organism evidence="6 7">
    <name type="scientific">Undibacterium jejuense</name>
    <dbReference type="NCBI Taxonomy" id="1344949"/>
    <lineage>
        <taxon>Bacteria</taxon>
        <taxon>Pseudomonadati</taxon>
        <taxon>Pseudomonadota</taxon>
        <taxon>Betaproteobacteria</taxon>
        <taxon>Burkholderiales</taxon>
        <taxon>Oxalobacteraceae</taxon>
        <taxon>Undibacterium</taxon>
    </lineage>
</organism>
<proteinExistence type="inferred from homology"/>
<dbReference type="InterPro" id="IPR005119">
    <property type="entry name" value="LysR_subst-bd"/>
</dbReference>
<dbReference type="SUPFAM" id="SSF46785">
    <property type="entry name" value="Winged helix' DNA-binding domain"/>
    <property type="match status" value="1"/>
</dbReference>
<dbReference type="InterPro" id="IPR036388">
    <property type="entry name" value="WH-like_DNA-bd_sf"/>
</dbReference>
<dbReference type="InterPro" id="IPR000847">
    <property type="entry name" value="LysR_HTH_N"/>
</dbReference>
<keyword evidence="2" id="KW-0805">Transcription regulation</keyword>
<evidence type="ECO:0000313" key="7">
    <source>
        <dbReference type="Proteomes" id="UP000634011"/>
    </source>
</evidence>
<dbReference type="Pfam" id="PF03466">
    <property type="entry name" value="LysR_substrate"/>
    <property type="match status" value="1"/>
</dbReference>
<accession>A0A923KPY0</accession>
<dbReference type="GO" id="GO:0005829">
    <property type="term" value="C:cytosol"/>
    <property type="evidence" value="ECO:0007669"/>
    <property type="project" value="TreeGrafter"/>
</dbReference>
<dbReference type="InterPro" id="IPR050950">
    <property type="entry name" value="HTH-type_LysR_regulators"/>
</dbReference>
<dbReference type="CDD" id="cd05466">
    <property type="entry name" value="PBP2_LTTR_substrate"/>
    <property type="match status" value="1"/>
</dbReference>
<evidence type="ECO:0000256" key="1">
    <source>
        <dbReference type="ARBA" id="ARBA00009437"/>
    </source>
</evidence>
<dbReference type="PRINTS" id="PR00039">
    <property type="entry name" value="HTHLYSR"/>
</dbReference>
<evidence type="ECO:0000313" key="6">
    <source>
        <dbReference type="EMBL" id="MBC3862559.1"/>
    </source>
</evidence>
<dbReference type="Pfam" id="PF00126">
    <property type="entry name" value="HTH_1"/>
    <property type="match status" value="1"/>
</dbReference>
<evidence type="ECO:0000256" key="4">
    <source>
        <dbReference type="ARBA" id="ARBA00023163"/>
    </source>
</evidence>
<dbReference type="EMBL" id="JACOFV010000009">
    <property type="protein sequence ID" value="MBC3862559.1"/>
    <property type="molecule type" value="Genomic_DNA"/>
</dbReference>
<gene>
    <name evidence="6" type="ORF">H8K32_10645</name>
</gene>
<evidence type="ECO:0000256" key="2">
    <source>
        <dbReference type="ARBA" id="ARBA00023015"/>
    </source>
</evidence>
<feature type="domain" description="HTH lysR-type" evidence="5">
    <location>
        <begin position="4"/>
        <end position="61"/>
    </location>
</feature>
<evidence type="ECO:0000256" key="3">
    <source>
        <dbReference type="ARBA" id="ARBA00023125"/>
    </source>
</evidence>
<keyword evidence="3" id="KW-0238">DNA-binding</keyword>
<dbReference type="Gene3D" id="3.40.190.290">
    <property type="match status" value="1"/>
</dbReference>
<evidence type="ECO:0000259" key="5">
    <source>
        <dbReference type="PROSITE" id="PS50931"/>
    </source>
</evidence>
<dbReference type="GO" id="GO:0003700">
    <property type="term" value="F:DNA-binding transcription factor activity"/>
    <property type="evidence" value="ECO:0007669"/>
    <property type="project" value="InterPro"/>
</dbReference>
<protein>
    <submittedName>
        <fullName evidence="6">LysR family transcriptional regulator</fullName>
    </submittedName>
</protein>
<reference evidence="6" key="1">
    <citation type="submission" date="2020-08" db="EMBL/GenBank/DDBJ databases">
        <title>Novel species isolated from subtropical streams in China.</title>
        <authorList>
            <person name="Lu H."/>
        </authorList>
    </citation>
    <scope>NUCLEOTIDE SEQUENCE</scope>
    <source>
        <strain evidence="6">KACC 12607</strain>
    </source>
</reference>